<dbReference type="PANTHER" id="PTHR14340">
    <property type="entry name" value="MICROFIBRIL-ASSOCIATED GLYCOPROTEIN 3"/>
    <property type="match status" value="1"/>
</dbReference>
<dbReference type="EMBL" id="CAJNOI010000072">
    <property type="protein sequence ID" value="CAF1001342.1"/>
    <property type="molecule type" value="Genomic_DNA"/>
</dbReference>
<accession>A0A815DZQ3</accession>
<dbReference type="SUPFAM" id="SSF49265">
    <property type="entry name" value="Fibronectin type III"/>
    <property type="match status" value="1"/>
</dbReference>
<dbReference type="PRINTS" id="PR00014">
    <property type="entry name" value="FNTYPEIII"/>
</dbReference>
<dbReference type="Pfam" id="PF07679">
    <property type="entry name" value="I-set"/>
    <property type="match status" value="1"/>
</dbReference>
<name>A0A815DZQ3_9BILA</name>
<dbReference type="CDD" id="cd00063">
    <property type="entry name" value="FN3"/>
    <property type="match status" value="2"/>
</dbReference>
<dbReference type="Proteomes" id="UP000663877">
    <property type="component" value="Unassembled WGS sequence"/>
</dbReference>
<dbReference type="PROSITE" id="PS50853">
    <property type="entry name" value="FN3"/>
    <property type="match status" value="1"/>
</dbReference>
<dbReference type="GO" id="GO:0008307">
    <property type="term" value="F:structural constituent of muscle"/>
    <property type="evidence" value="ECO:0007669"/>
    <property type="project" value="TreeGrafter"/>
</dbReference>
<dbReference type="InterPro" id="IPR013098">
    <property type="entry name" value="Ig_I-set"/>
</dbReference>
<feature type="region of interest" description="Disordered" evidence="2">
    <location>
        <begin position="232"/>
        <end position="251"/>
    </location>
</feature>
<dbReference type="Pfam" id="PF00041">
    <property type="entry name" value="fn3"/>
    <property type="match status" value="1"/>
</dbReference>
<dbReference type="SUPFAM" id="SSF48726">
    <property type="entry name" value="Immunoglobulin"/>
    <property type="match status" value="2"/>
</dbReference>
<dbReference type="FunFam" id="2.60.40.10:FF:000003">
    <property type="entry name" value="Titin isoform E"/>
    <property type="match status" value="1"/>
</dbReference>
<keyword evidence="7" id="KW-1185">Reference proteome</keyword>
<dbReference type="SMART" id="SM00060">
    <property type="entry name" value="FN3"/>
    <property type="match status" value="2"/>
</dbReference>
<dbReference type="GO" id="GO:0048738">
    <property type="term" value="P:cardiac muscle tissue development"/>
    <property type="evidence" value="ECO:0007669"/>
    <property type="project" value="TreeGrafter"/>
</dbReference>
<gene>
    <name evidence="4" type="ORF">BJG266_LOCUS15948</name>
    <name evidence="5" type="ORF">QVE165_LOCUS31376</name>
    <name evidence="6" type="ORF">QVE165_LOCUS31434</name>
</gene>
<sequence length="416" mass="46289">MKLGIVIITQRFHVKTPPKLTREPEEQRVPLGETSKVKKDDQSSADDDRVHTEREDAGTYAINVANDSGSCNVPLKVKIIAPPLPPTGPLEISNVSKDRATLSWKPPKDDSGSKVTGYVVERRDTSKGADVWIPVTQACNETTFTVPSLLDEHEYDFRVMAINENGTKLPGSPGQPNITGMTNNTVTLNWDKLTSDDDVPISGYWIEKREGNTDKWMPVNMSINTFYKNEAGKGTPSDATTPTKVKDPNASTTAPEFLKKFKDTKEISQGAKYTITRDDDKCILVINNATPDDAIEWSIKARNKGGSRMCRCNVNVRSPPRFRLPPNYQDILNYDKGESIVIKIPYIGSPLPNVMLSKDENDITKDKNVSLDVSDRAIILSIRNGNKNTTGHQPERVTLKHGNISDYYDIDEEIGR</sequence>
<evidence type="ECO:0000313" key="6">
    <source>
        <dbReference type="EMBL" id="CAF1304457.1"/>
    </source>
</evidence>
<dbReference type="InterPro" id="IPR036116">
    <property type="entry name" value="FN3_sf"/>
</dbReference>
<reference evidence="6" key="1">
    <citation type="submission" date="2021-02" db="EMBL/GenBank/DDBJ databases">
        <authorList>
            <person name="Nowell W R."/>
        </authorList>
    </citation>
    <scope>NUCLEOTIDE SEQUENCE</scope>
</reference>
<evidence type="ECO:0000313" key="4">
    <source>
        <dbReference type="EMBL" id="CAF1001342.1"/>
    </source>
</evidence>
<keyword evidence="1" id="KW-0393">Immunoglobulin domain</keyword>
<evidence type="ECO:0000313" key="5">
    <source>
        <dbReference type="EMBL" id="CAF1303406.1"/>
    </source>
</evidence>
<dbReference type="InterPro" id="IPR013783">
    <property type="entry name" value="Ig-like_fold"/>
</dbReference>
<evidence type="ECO:0000256" key="1">
    <source>
        <dbReference type="ARBA" id="ARBA00023319"/>
    </source>
</evidence>
<evidence type="ECO:0000259" key="3">
    <source>
        <dbReference type="PROSITE" id="PS50853"/>
    </source>
</evidence>
<dbReference type="GO" id="GO:0031430">
    <property type="term" value="C:M band"/>
    <property type="evidence" value="ECO:0007669"/>
    <property type="project" value="TreeGrafter"/>
</dbReference>
<feature type="region of interest" description="Disordered" evidence="2">
    <location>
        <begin position="17"/>
        <end position="56"/>
    </location>
</feature>
<dbReference type="Proteomes" id="UP000663832">
    <property type="component" value="Unassembled WGS sequence"/>
</dbReference>
<dbReference type="Gene3D" id="2.60.40.10">
    <property type="entry name" value="Immunoglobulins"/>
    <property type="match status" value="3"/>
</dbReference>
<protein>
    <recommendedName>
        <fullName evidence="3">Fibronectin type-III domain-containing protein</fullName>
    </recommendedName>
</protein>
<dbReference type="GO" id="GO:0045214">
    <property type="term" value="P:sarcomere organization"/>
    <property type="evidence" value="ECO:0007669"/>
    <property type="project" value="TreeGrafter"/>
</dbReference>
<comment type="caution">
    <text evidence="6">The sequence shown here is derived from an EMBL/GenBank/DDBJ whole genome shotgun (WGS) entry which is preliminary data.</text>
</comment>
<feature type="compositionally biased region" description="Polar residues" evidence="2">
    <location>
        <begin position="237"/>
        <end position="251"/>
    </location>
</feature>
<feature type="compositionally biased region" description="Basic and acidic residues" evidence="2">
    <location>
        <begin position="35"/>
        <end position="56"/>
    </location>
</feature>
<dbReference type="OrthoDB" id="504170at2759"/>
<proteinExistence type="predicted"/>
<feature type="domain" description="Fibronectin type-III" evidence="3">
    <location>
        <begin position="85"/>
        <end position="185"/>
    </location>
</feature>
<organism evidence="6 7">
    <name type="scientific">Adineta steineri</name>
    <dbReference type="NCBI Taxonomy" id="433720"/>
    <lineage>
        <taxon>Eukaryota</taxon>
        <taxon>Metazoa</taxon>
        <taxon>Spiralia</taxon>
        <taxon>Gnathifera</taxon>
        <taxon>Rotifera</taxon>
        <taxon>Eurotatoria</taxon>
        <taxon>Bdelloidea</taxon>
        <taxon>Adinetida</taxon>
        <taxon>Adinetidae</taxon>
        <taxon>Adineta</taxon>
    </lineage>
</organism>
<dbReference type="EMBL" id="CAJNOM010000268">
    <property type="protein sequence ID" value="CAF1303406.1"/>
    <property type="molecule type" value="Genomic_DNA"/>
</dbReference>
<dbReference type="AlphaFoldDB" id="A0A815DZQ3"/>
<dbReference type="PANTHER" id="PTHR14340:SF13">
    <property type="entry name" value="TITIN"/>
    <property type="match status" value="1"/>
</dbReference>
<dbReference type="InterPro" id="IPR003961">
    <property type="entry name" value="FN3_dom"/>
</dbReference>
<evidence type="ECO:0000256" key="2">
    <source>
        <dbReference type="SAM" id="MobiDB-lite"/>
    </source>
</evidence>
<dbReference type="InterPro" id="IPR036179">
    <property type="entry name" value="Ig-like_dom_sf"/>
</dbReference>
<dbReference type="EMBL" id="CAJNOM010000269">
    <property type="protein sequence ID" value="CAF1304457.1"/>
    <property type="molecule type" value="Genomic_DNA"/>
</dbReference>
<evidence type="ECO:0000313" key="7">
    <source>
        <dbReference type="Proteomes" id="UP000663832"/>
    </source>
</evidence>